<name>A0AAN6W4N5_9PEZI</name>
<sequence length="238" mass="26253">MRPLDLTSISAYPGRLRDQLLFYNTELATVRCMRKLTVRNGAHCIKAKSGLSFPPELWVMILNQAEAMALQDPKFSFVKIQFIATMGNIADAGASSDTGKGDTNVVQCAAHKLDLTYEQFLVPDFYNEGELLAGSLLDPAICEDLERFLRCATAEIAARINAQEPPDQTFDVALGPGSNSDTSALYYDLVVPDIMSWADIGCYWVRGGGRLLYPGGRCPGVARHQWYFKTVGTDIRLC</sequence>
<proteinExistence type="predicted"/>
<evidence type="ECO:0000313" key="2">
    <source>
        <dbReference type="Proteomes" id="UP001302321"/>
    </source>
</evidence>
<accession>A0AAN6W4N5</accession>
<reference evidence="1" key="2">
    <citation type="submission" date="2023-05" db="EMBL/GenBank/DDBJ databases">
        <authorList>
            <consortium name="Lawrence Berkeley National Laboratory"/>
            <person name="Steindorff A."/>
            <person name="Hensen N."/>
            <person name="Bonometti L."/>
            <person name="Westerberg I."/>
            <person name="Brannstrom I.O."/>
            <person name="Guillou S."/>
            <person name="Cros-Aarteil S."/>
            <person name="Calhoun S."/>
            <person name="Haridas S."/>
            <person name="Kuo A."/>
            <person name="Mondo S."/>
            <person name="Pangilinan J."/>
            <person name="Riley R."/>
            <person name="Labutti K."/>
            <person name="Andreopoulos B."/>
            <person name="Lipzen A."/>
            <person name="Chen C."/>
            <person name="Yanf M."/>
            <person name="Daum C."/>
            <person name="Ng V."/>
            <person name="Clum A."/>
            <person name="Ohm R."/>
            <person name="Martin F."/>
            <person name="Silar P."/>
            <person name="Natvig D."/>
            <person name="Lalanne C."/>
            <person name="Gautier V."/>
            <person name="Ament-Velasquez S.L."/>
            <person name="Kruys A."/>
            <person name="Hutchinson M.I."/>
            <person name="Powell A.J."/>
            <person name="Barry K."/>
            <person name="Miller A.N."/>
            <person name="Grigoriev I.V."/>
            <person name="Debuchy R."/>
            <person name="Gladieux P."/>
            <person name="Thoren M.H."/>
            <person name="Johannesson H."/>
        </authorList>
    </citation>
    <scope>NUCLEOTIDE SEQUENCE</scope>
    <source>
        <strain evidence="1">CBS 892.96</strain>
    </source>
</reference>
<reference evidence="1" key="1">
    <citation type="journal article" date="2023" name="Mol. Phylogenet. Evol.">
        <title>Genome-scale phylogeny and comparative genomics of the fungal order Sordariales.</title>
        <authorList>
            <person name="Hensen N."/>
            <person name="Bonometti L."/>
            <person name="Westerberg I."/>
            <person name="Brannstrom I.O."/>
            <person name="Guillou S."/>
            <person name="Cros-Aarteil S."/>
            <person name="Calhoun S."/>
            <person name="Haridas S."/>
            <person name="Kuo A."/>
            <person name="Mondo S."/>
            <person name="Pangilinan J."/>
            <person name="Riley R."/>
            <person name="LaButti K."/>
            <person name="Andreopoulos B."/>
            <person name="Lipzen A."/>
            <person name="Chen C."/>
            <person name="Yan M."/>
            <person name="Daum C."/>
            <person name="Ng V."/>
            <person name="Clum A."/>
            <person name="Steindorff A."/>
            <person name="Ohm R.A."/>
            <person name="Martin F."/>
            <person name="Silar P."/>
            <person name="Natvig D.O."/>
            <person name="Lalanne C."/>
            <person name="Gautier V."/>
            <person name="Ament-Velasquez S.L."/>
            <person name="Kruys A."/>
            <person name="Hutchinson M.I."/>
            <person name="Powell A.J."/>
            <person name="Barry K."/>
            <person name="Miller A.N."/>
            <person name="Grigoriev I.V."/>
            <person name="Debuchy R."/>
            <person name="Gladieux P."/>
            <person name="Hiltunen Thoren M."/>
            <person name="Johannesson H."/>
        </authorList>
    </citation>
    <scope>NUCLEOTIDE SEQUENCE</scope>
    <source>
        <strain evidence="1">CBS 892.96</strain>
    </source>
</reference>
<dbReference type="EMBL" id="MU866292">
    <property type="protein sequence ID" value="KAK4174241.1"/>
    <property type="molecule type" value="Genomic_DNA"/>
</dbReference>
<dbReference type="AlphaFoldDB" id="A0AAN6W4N5"/>
<gene>
    <name evidence="1" type="ORF">QBC36DRAFT_192744</name>
</gene>
<keyword evidence="2" id="KW-1185">Reference proteome</keyword>
<organism evidence="1 2">
    <name type="scientific">Triangularia setosa</name>
    <dbReference type="NCBI Taxonomy" id="2587417"/>
    <lineage>
        <taxon>Eukaryota</taxon>
        <taxon>Fungi</taxon>
        <taxon>Dikarya</taxon>
        <taxon>Ascomycota</taxon>
        <taxon>Pezizomycotina</taxon>
        <taxon>Sordariomycetes</taxon>
        <taxon>Sordariomycetidae</taxon>
        <taxon>Sordariales</taxon>
        <taxon>Podosporaceae</taxon>
        <taxon>Triangularia</taxon>
    </lineage>
</organism>
<protein>
    <submittedName>
        <fullName evidence="1">Uncharacterized protein</fullName>
    </submittedName>
</protein>
<comment type="caution">
    <text evidence="1">The sequence shown here is derived from an EMBL/GenBank/DDBJ whole genome shotgun (WGS) entry which is preliminary data.</text>
</comment>
<dbReference type="Proteomes" id="UP001302321">
    <property type="component" value="Unassembled WGS sequence"/>
</dbReference>
<evidence type="ECO:0000313" key="1">
    <source>
        <dbReference type="EMBL" id="KAK4174241.1"/>
    </source>
</evidence>